<protein>
    <submittedName>
        <fullName evidence="1">Uncharacterized protein</fullName>
    </submittedName>
</protein>
<proteinExistence type="predicted"/>
<accession>X1C9L4</accession>
<sequence length="229" mass="26988">LESDIFNDKPTLLNMLVHEYTHLGCLYRNIFNINEEGYFYTIGNFGVFIKKDKELFEKTELYKNISNPDDTDLTYLSPGLGKNGIDFMVILDEINAYTRSTETVIALEEMVPESSYSDTRHGLLKQMSYLELYLKKAYEEHPRDWEYIISNKGLSFLIMKLWQEASRFEQAIKDDYRFSFNGDSVAEFVYNNENFSIIEKLFNNSGVIKYKEKDFDKVSFDELIVYEIK</sequence>
<evidence type="ECO:0000313" key="1">
    <source>
        <dbReference type="EMBL" id="GAG93078.1"/>
    </source>
</evidence>
<dbReference type="EMBL" id="BART01019538">
    <property type="protein sequence ID" value="GAG93078.1"/>
    <property type="molecule type" value="Genomic_DNA"/>
</dbReference>
<dbReference type="AlphaFoldDB" id="X1C9L4"/>
<gene>
    <name evidence="1" type="ORF">S01H4_36525</name>
</gene>
<reference evidence="1" key="1">
    <citation type="journal article" date="2014" name="Front. Microbiol.">
        <title>High frequency of phylogenetically diverse reductive dehalogenase-homologous genes in deep subseafloor sedimentary metagenomes.</title>
        <authorList>
            <person name="Kawai M."/>
            <person name="Futagami T."/>
            <person name="Toyoda A."/>
            <person name="Takaki Y."/>
            <person name="Nishi S."/>
            <person name="Hori S."/>
            <person name="Arai W."/>
            <person name="Tsubouchi T."/>
            <person name="Morono Y."/>
            <person name="Uchiyama I."/>
            <person name="Ito T."/>
            <person name="Fujiyama A."/>
            <person name="Inagaki F."/>
            <person name="Takami H."/>
        </authorList>
    </citation>
    <scope>NUCLEOTIDE SEQUENCE</scope>
    <source>
        <strain evidence="1">Expedition CK06-06</strain>
    </source>
</reference>
<name>X1C9L4_9ZZZZ</name>
<organism evidence="1">
    <name type="scientific">marine sediment metagenome</name>
    <dbReference type="NCBI Taxonomy" id="412755"/>
    <lineage>
        <taxon>unclassified sequences</taxon>
        <taxon>metagenomes</taxon>
        <taxon>ecological metagenomes</taxon>
    </lineage>
</organism>
<comment type="caution">
    <text evidence="1">The sequence shown here is derived from an EMBL/GenBank/DDBJ whole genome shotgun (WGS) entry which is preliminary data.</text>
</comment>
<feature type="non-terminal residue" evidence="1">
    <location>
        <position position="1"/>
    </location>
</feature>